<organism evidence="2 3">
    <name type="scientific">Bombardia bombarda</name>
    <dbReference type="NCBI Taxonomy" id="252184"/>
    <lineage>
        <taxon>Eukaryota</taxon>
        <taxon>Fungi</taxon>
        <taxon>Dikarya</taxon>
        <taxon>Ascomycota</taxon>
        <taxon>Pezizomycotina</taxon>
        <taxon>Sordariomycetes</taxon>
        <taxon>Sordariomycetidae</taxon>
        <taxon>Sordariales</taxon>
        <taxon>Lasiosphaeriaceae</taxon>
        <taxon>Bombardia</taxon>
    </lineage>
</organism>
<gene>
    <name evidence="2" type="ORF">B0T17DRAFT_538321</name>
</gene>
<keyword evidence="3" id="KW-1185">Reference proteome</keyword>
<dbReference type="AlphaFoldDB" id="A0AA39WNN6"/>
<evidence type="ECO:0000313" key="2">
    <source>
        <dbReference type="EMBL" id="KAK0618585.1"/>
    </source>
</evidence>
<feature type="transmembrane region" description="Helical" evidence="1">
    <location>
        <begin position="12"/>
        <end position="31"/>
    </location>
</feature>
<proteinExistence type="predicted"/>
<comment type="caution">
    <text evidence="2">The sequence shown here is derived from an EMBL/GenBank/DDBJ whole genome shotgun (WGS) entry which is preliminary data.</text>
</comment>
<keyword evidence="1" id="KW-0472">Membrane</keyword>
<keyword evidence="1" id="KW-0812">Transmembrane</keyword>
<dbReference type="Proteomes" id="UP001174934">
    <property type="component" value="Unassembled WGS sequence"/>
</dbReference>
<protein>
    <submittedName>
        <fullName evidence="2">Uncharacterized protein</fullName>
    </submittedName>
</protein>
<dbReference type="EMBL" id="JAULSR010000005">
    <property type="protein sequence ID" value="KAK0618585.1"/>
    <property type="molecule type" value="Genomic_DNA"/>
</dbReference>
<accession>A0AA39WNN6</accession>
<keyword evidence="1" id="KW-1133">Transmembrane helix</keyword>
<evidence type="ECO:0000313" key="3">
    <source>
        <dbReference type="Proteomes" id="UP001174934"/>
    </source>
</evidence>
<name>A0AA39WNN6_9PEZI</name>
<reference evidence="2" key="1">
    <citation type="submission" date="2023-06" db="EMBL/GenBank/DDBJ databases">
        <title>Genome-scale phylogeny and comparative genomics of the fungal order Sordariales.</title>
        <authorList>
            <consortium name="Lawrence Berkeley National Laboratory"/>
            <person name="Hensen N."/>
            <person name="Bonometti L."/>
            <person name="Westerberg I."/>
            <person name="Brannstrom I.O."/>
            <person name="Guillou S."/>
            <person name="Cros-Aarteil S."/>
            <person name="Calhoun S."/>
            <person name="Haridas S."/>
            <person name="Kuo A."/>
            <person name="Mondo S."/>
            <person name="Pangilinan J."/>
            <person name="Riley R."/>
            <person name="LaButti K."/>
            <person name="Andreopoulos B."/>
            <person name="Lipzen A."/>
            <person name="Chen C."/>
            <person name="Yanf M."/>
            <person name="Daum C."/>
            <person name="Ng V."/>
            <person name="Clum A."/>
            <person name="Steindorff A."/>
            <person name="Ohm R."/>
            <person name="Martin F."/>
            <person name="Silar P."/>
            <person name="Natvig D."/>
            <person name="Lalanne C."/>
            <person name="Gautier V."/>
            <person name="Ament-velasquez S.L."/>
            <person name="Kruys A."/>
            <person name="Hutchinson M.I."/>
            <person name="Powell A.J."/>
            <person name="Barry K."/>
            <person name="Miller A.N."/>
            <person name="Grigoriev I.V."/>
            <person name="Debuchy R."/>
            <person name="Gladieux P."/>
            <person name="Thoren M.H."/>
            <person name="Johannesson H."/>
        </authorList>
    </citation>
    <scope>NUCLEOTIDE SEQUENCE</scope>
    <source>
        <strain evidence="2">SMH3391-2</strain>
    </source>
</reference>
<evidence type="ECO:0000256" key="1">
    <source>
        <dbReference type="SAM" id="Phobius"/>
    </source>
</evidence>
<sequence length="78" mass="8985">MTLTLQSATLYLSRFDFLYLAGTLFTVDLIVEHSGAISFLDVANHLLLGLFPHFFQVCLFIYFRMYGTHPNRESLSHI</sequence>
<feature type="transmembrane region" description="Helical" evidence="1">
    <location>
        <begin position="43"/>
        <end position="63"/>
    </location>
</feature>